<dbReference type="AlphaFoldDB" id="A6HY85"/>
<feature type="non-terminal residue" evidence="1">
    <location>
        <position position="48"/>
    </location>
</feature>
<evidence type="ECO:0000313" key="2">
    <source>
        <dbReference type="Proteomes" id="UP000234681"/>
    </source>
</evidence>
<sequence length="48" mass="5213">MRNLSTVQLTSYEKLNVKVTSSGLLKTLKGTMLVFPTDGGFPAILTIQ</sequence>
<accession>A6HY85</accession>
<name>A6HY85_RAT</name>
<reference evidence="2" key="1">
    <citation type="submission" date="2005-09" db="EMBL/GenBank/DDBJ databases">
        <authorList>
            <person name="Mural R.J."/>
            <person name="Li P.W."/>
            <person name="Adams M.D."/>
            <person name="Amanatides P.G."/>
            <person name="Baden-Tillson H."/>
            <person name="Barnstead M."/>
            <person name="Chin S.H."/>
            <person name="Dew I."/>
            <person name="Evans C.A."/>
            <person name="Ferriera S."/>
            <person name="Flanigan M."/>
            <person name="Fosler C."/>
            <person name="Glodek A."/>
            <person name="Gu Z."/>
            <person name="Holt R.A."/>
            <person name="Jennings D."/>
            <person name="Kraft C.L."/>
            <person name="Lu F."/>
            <person name="Nguyen T."/>
            <person name="Nusskern D.R."/>
            <person name="Pfannkoch C.M."/>
            <person name="Sitter C."/>
            <person name="Sutton G.G."/>
            <person name="Venter J.C."/>
            <person name="Wang Z."/>
            <person name="Woodage T."/>
            <person name="Zheng X.H."/>
            <person name="Zhong F."/>
        </authorList>
    </citation>
    <scope>NUCLEOTIDE SEQUENCE [LARGE SCALE GENOMIC DNA]</scope>
    <source>
        <strain>BN</strain>
        <strain evidence="2">Sprague-Dawley</strain>
    </source>
</reference>
<evidence type="ECO:0000313" key="1">
    <source>
        <dbReference type="EMBL" id="EDM12166.1"/>
    </source>
</evidence>
<dbReference type="EMBL" id="CH473953">
    <property type="protein sequence ID" value="EDM12166.1"/>
    <property type="molecule type" value="Genomic_DNA"/>
</dbReference>
<proteinExistence type="predicted"/>
<organism evidence="1 2">
    <name type="scientific">Rattus norvegicus</name>
    <name type="common">Rat</name>
    <dbReference type="NCBI Taxonomy" id="10116"/>
    <lineage>
        <taxon>Eukaryota</taxon>
        <taxon>Metazoa</taxon>
        <taxon>Chordata</taxon>
        <taxon>Craniata</taxon>
        <taxon>Vertebrata</taxon>
        <taxon>Euteleostomi</taxon>
        <taxon>Mammalia</taxon>
        <taxon>Eutheria</taxon>
        <taxon>Euarchontoglires</taxon>
        <taxon>Glires</taxon>
        <taxon>Rodentia</taxon>
        <taxon>Myomorpha</taxon>
        <taxon>Muroidea</taxon>
        <taxon>Muridae</taxon>
        <taxon>Murinae</taxon>
        <taxon>Rattus</taxon>
    </lineage>
</organism>
<dbReference type="Proteomes" id="UP000234681">
    <property type="component" value="Chromosome 1"/>
</dbReference>
<gene>
    <name evidence="1" type="ORF">rCG_48178</name>
</gene>
<protein>
    <submittedName>
        <fullName evidence="1">RCG48178</fullName>
    </submittedName>
</protein>